<sequence length="1760" mass="196219">MESRDEIKKIQSDTLNPCNSENPNPPQLLTKIREEGELSSSTDGEEYPAGSATQSAGSVNPPVLPGPIPIPPFNKFSEGIQARKSTLGINPANSVDIQSQTSVQPNNDKSFEKNQVPVKSANPGWLVPPRGNTNLVISFSDDDSGSESDDYRAAKNLKIKQDTAGVNGNRRVPSLVSAKSSKLQQAARNVNRVMPKKSSLSRTFISSTKKINGGAHSGSTGPSTIDQGSRVRNFNSTNRNFASQEHGFDQGVGLNNTKLQDLRQQIALRERELKLKAAHQNKESASVSGRDYAVMSLGADAVRKSNATSDVRQLEAEEPVRKRFKTSGTQLRSDRRQEIFAVKSTRPFKEQALESSTSQDRSMVDHSQEGSPTRRAESGVVKWQKQYDKRADISLEKLPSGLKNGANSSSYCTQTDMSSKQVDPHVLLNQTAPVINIDSSVLPKNTNITELNHPVKICGQQLPGSSLQTRTGEKHLINGCDYREGTNIDSTVEPSSNNIFQTSLNDVNHRNYLGAPILSEHSTIDMHSLVEVEESLDKELEEAQEQRRICEIEERNALKAYRKAQRALVEANARCTELYHKRELYSAQFRSFLLSDSSLLWSARKQEHAVVGLNHADNKSKNLELMLPSNHSRRAEYDGHNQPVYDSNVQCANGAPLNMSYRHVNGQNLGSEPCSEPDASTSEPLHINSKNLGNLVSSPSNDHNISVDEDEETSPLGHETVQPNFKNKQTEPNSLARQNDIHNHSNSNFSNDGSQDSLILEATLRSALFARLGSRILSKNSGLTNSEPANDLGTENDNGSERTQTSNGSAPLSEAEKNQEFDLKGNGLPRRNIDRAPKTHKEKDNEYSIGAHQSTAVISSPTSVLRSAFGHMKVMSPFTSAQLEIRKNRQGDTCGYYNEAAGCINSGDVQQSILTSNSVEESVREVCENENGSFTCDLAVDPFWPLCMYELRGKCNNDQCPWQHVRDFSSENIGQHEHNDSDCADCQVKLRLHGRKYNGATALLNCPNVLTLPTYQVGLEILKADPHSYESIVARRNGQCWQKSFSICVALSNFILKDLPADEPLLHGNDGRIEVNGSWDKQSSYFQSRNIITNHLNQVLPTNVQSLEMAILILSQEVNKPEGMNKALSALSRAIEADPKSEILWISYLLIYYGNVRSMAKEDMFSYAVKHNDRSYGLWLMYINSRLHLDDRLDAYDAALTALCRHSSTYVKDEMYASACILDLFLQMMDCLCMSGNVEKGIERICALFPVATNSDEPHSSLLSDILACLTISDKFMFWVCCVYLVIYRKLPEAIVQKFECDKELLAIEWPYVHLVEMEKQRAMKLVEMAVDSVKVYANSESLGNETNLRSAQHFGVCHIRCMVVLEGLECCSSLLDDYMKMFPSCLEFTLISARIQMTYFEDTSFEGFEEALRNWPKETPGIHCIWNQYIECAFQKGHPDFAKELIVRWFDSFSEVQHPQKGKLDAKGTNSTDESLDLTSASNPDFLTSNSNNVDMTFGYLNLSLFKLLHSDHFEARNAMDKAFKAASAPFFKHCLREHAMFLFTYESQLKGDASISCHLNVLNGYLDDARALPPSEPLSRLFMNKIEKPRVRQLISNILSPVSYDFSLVNLVLEMWHGPSLIPQTFSQPKELVDFVEAILEIVPSNYQLAISACKLLSRGEQFTEMAPGSMLYWASSALVNAIFHAVPIAPEYIWIDAAGILDGIAGIDLISERFYKRALSVYPFSIKLWNRYYNISKTRGDASSVLEAARGKGIGLG</sequence>
<reference evidence="4 5" key="1">
    <citation type="journal article" date="2014" name="PLoS ONE">
        <title>Global Analysis of Gene Expression Profiles in Physic Nut (Jatropha curcas L.) Seedlings Exposed to Salt Stress.</title>
        <authorList>
            <person name="Zhang L."/>
            <person name="Zhang C."/>
            <person name="Wu P."/>
            <person name="Chen Y."/>
            <person name="Li M."/>
            <person name="Jiang H."/>
            <person name="Wu G."/>
        </authorList>
    </citation>
    <scope>NUCLEOTIDE SEQUENCE [LARGE SCALE GENOMIC DNA]</scope>
    <source>
        <strain evidence="5">cv. GZQX0401</strain>
        <tissue evidence="4">Young leaves</tissue>
    </source>
</reference>
<feature type="compositionally biased region" description="Polar residues" evidence="2">
    <location>
        <begin position="721"/>
        <end position="737"/>
    </location>
</feature>
<feature type="compositionally biased region" description="Basic and acidic residues" evidence="2">
    <location>
        <begin position="362"/>
        <end position="377"/>
    </location>
</feature>
<feature type="region of interest" description="Disordered" evidence="2">
    <location>
        <begin position="779"/>
        <end position="845"/>
    </location>
</feature>
<dbReference type="EMBL" id="KK914240">
    <property type="protein sequence ID" value="KDP44997.1"/>
    <property type="molecule type" value="Genomic_DNA"/>
</dbReference>
<dbReference type="PANTHER" id="PTHR21563:SF3">
    <property type="entry name" value="ZINC FINGER C3H1 DOMAIN-CONTAINING PROTEIN"/>
    <property type="match status" value="1"/>
</dbReference>
<feature type="compositionally biased region" description="Polar residues" evidence="2">
    <location>
        <begin position="779"/>
        <end position="810"/>
    </location>
</feature>
<feature type="compositionally biased region" description="Basic and acidic residues" evidence="2">
    <location>
        <begin position="814"/>
        <end position="823"/>
    </location>
</feature>
<dbReference type="InterPro" id="IPR011990">
    <property type="entry name" value="TPR-like_helical_dom_sf"/>
</dbReference>
<dbReference type="SUPFAM" id="SSF48452">
    <property type="entry name" value="TPR-like"/>
    <property type="match status" value="1"/>
</dbReference>
<evidence type="ECO:0000256" key="2">
    <source>
        <dbReference type="SAM" id="MobiDB-lite"/>
    </source>
</evidence>
<evidence type="ECO:0000256" key="1">
    <source>
        <dbReference type="SAM" id="Coils"/>
    </source>
</evidence>
<keyword evidence="1" id="KW-0175">Coiled coil</keyword>
<feature type="compositionally biased region" description="Polar residues" evidence="2">
    <location>
        <begin position="12"/>
        <end position="22"/>
    </location>
</feature>
<dbReference type="InterPro" id="IPR019607">
    <property type="entry name" value="Putative_zinc-finger_domain"/>
</dbReference>
<keyword evidence="5" id="KW-1185">Reference proteome</keyword>
<evidence type="ECO:0000313" key="5">
    <source>
        <dbReference type="Proteomes" id="UP000027138"/>
    </source>
</evidence>
<evidence type="ECO:0000313" key="4">
    <source>
        <dbReference type="EMBL" id="KDP44997.1"/>
    </source>
</evidence>
<feature type="region of interest" description="Disordered" evidence="2">
    <location>
        <begin position="322"/>
        <end position="383"/>
    </location>
</feature>
<name>A0A067L9A3_JATCU</name>
<dbReference type="Gene3D" id="1.25.40.10">
    <property type="entry name" value="Tetratricopeptide repeat domain"/>
    <property type="match status" value="1"/>
</dbReference>
<feature type="region of interest" description="Disordered" evidence="2">
    <location>
        <begin position="662"/>
        <end position="754"/>
    </location>
</feature>
<feature type="domain" description="Putative zinc-finger" evidence="3">
    <location>
        <begin position="946"/>
        <end position="966"/>
    </location>
</feature>
<gene>
    <name evidence="4" type="ORF">JCGZ_01497</name>
</gene>
<feature type="coiled-coil region" evidence="1">
    <location>
        <begin position="526"/>
        <end position="560"/>
    </location>
</feature>
<feature type="compositionally biased region" description="Polar residues" evidence="2">
    <location>
        <begin position="217"/>
        <end position="230"/>
    </location>
</feature>
<dbReference type="OrthoDB" id="1922977at2759"/>
<feature type="region of interest" description="Disordered" evidence="2">
    <location>
        <begin position="209"/>
        <end position="230"/>
    </location>
</feature>
<feature type="compositionally biased region" description="Polar residues" evidence="2">
    <location>
        <begin position="744"/>
        <end position="754"/>
    </location>
</feature>
<dbReference type="InterPro" id="IPR039278">
    <property type="entry name" value="Red1"/>
</dbReference>
<feature type="region of interest" description="Disordered" evidence="2">
    <location>
        <begin position="1"/>
        <end position="66"/>
    </location>
</feature>
<organism evidence="4 5">
    <name type="scientific">Jatropha curcas</name>
    <name type="common">Barbados nut</name>
    <dbReference type="NCBI Taxonomy" id="180498"/>
    <lineage>
        <taxon>Eukaryota</taxon>
        <taxon>Viridiplantae</taxon>
        <taxon>Streptophyta</taxon>
        <taxon>Embryophyta</taxon>
        <taxon>Tracheophyta</taxon>
        <taxon>Spermatophyta</taxon>
        <taxon>Magnoliopsida</taxon>
        <taxon>eudicotyledons</taxon>
        <taxon>Gunneridae</taxon>
        <taxon>Pentapetalae</taxon>
        <taxon>rosids</taxon>
        <taxon>fabids</taxon>
        <taxon>Malpighiales</taxon>
        <taxon>Euphorbiaceae</taxon>
        <taxon>Crotonoideae</taxon>
        <taxon>Jatropheae</taxon>
        <taxon>Jatropha</taxon>
    </lineage>
</organism>
<dbReference type="Proteomes" id="UP000027138">
    <property type="component" value="Unassembled WGS sequence"/>
</dbReference>
<dbReference type="PANTHER" id="PTHR21563">
    <property type="entry name" value="ZINC FINGER C3H1 DOMAIN-CONTAINING PROTEIN"/>
    <property type="match status" value="1"/>
</dbReference>
<dbReference type="GO" id="GO:0000178">
    <property type="term" value="C:exosome (RNase complex)"/>
    <property type="evidence" value="ECO:0007669"/>
    <property type="project" value="TreeGrafter"/>
</dbReference>
<protein>
    <recommendedName>
        <fullName evidence="3">Putative zinc-finger domain-containing protein</fullName>
    </recommendedName>
</protein>
<proteinExistence type="predicted"/>
<feature type="compositionally biased region" description="Basic and acidic residues" evidence="2">
    <location>
        <begin position="1"/>
        <end position="11"/>
    </location>
</feature>
<accession>A0A067L9A3</accession>
<dbReference type="GO" id="GO:0005634">
    <property type="term" value="C:nucleus"/>
    <property type="evidence" value="ECO:0007669"/>
    <property type="project" value="TreeGrafter"/>
</dbReference>
<evidence type="ECO:0000259" key="3">
    <source>
        <dbReference type="Pfam" id="PF10650"/>
    </source>
</evidence>
<feature type="compositionally biased region" description="Basic and acidic residues" evidence="2">
    <location>
        <begin position="831"/>
        <end position="845"/>
    </location>
</feature>
<dbReference type="STRING" id="180498.A0A067L9A3"/>
<dbReference type="Pfam" id="PF10650">
    <property type="entry name" value="zf-C3H1"/>
    <property type="match status" value="1"/>
</dbReference>
<dbReference type="KEGG" id="jcu:105647962"/>
<feature type="compositionally biased region" description="Polar residues" evidence="2">
    <location>
        <begin position="678"/>
        <end position="704"/>
    </location>
</feature>